<sequence length="137" mass="15247">MSKKKTLTFCLMDAPFENARTTTALRLIDNAVRRGHNVNVFAYEGAVGVPFSKQSAHANKVHGFEEDEWNHPLPKDWVSEIMRHAEKAGSKVDWINCGLCVDERGMNEAVPGVRRGTPGDLVNWANTSDNTLIIPTK</sequence>
<dbReference type="SUPFAM" id="SSF75169">
    <property type="entry name" value="DsrEFH-like"/>
    <property type="match status" value="1"/>
</dbReference>
<name>A0A3B1CY31_9ZZZZ</name>
<proteinExistence type="predicted"/>
<organism evidence="1">
    <name type="scientific">hydrothermal vent metagenome</name>
    <dbReference type="NCBI Taxonomy" id="652676"/>
    <lineage>
        <taxon>unclassified sequences</taxon>
        <taxon>metagenomes</taxon>
        <taxon>ecological metagenomes</taxon>
    </lineage>
</organism>
<dbReference type="Gene3D" id="3.40.1260.10">
    <property type="entry name" value="DsrEFH-like"/>
    <property type="match status" value="1"/>
</dbReference>
<dbReference type="InterPro" id="IPR003787">
    <property type="entry name" value="Sulphur_relay_DsrE/F-like"/>
</dbReference>
<protein>
    <submittedName>
        <fullName evidence="1">Iron-sulfur binding domain protein</fullName>
    </submittedName>
</protein>
<evidence type="ECO:0000313" key="1">
    <source>
        <dbReference type="EMBL" id="VAX31441.1"/>
    </source>
</evidence>
<gene>
    <name evidence="1" type="ORF">MNBD_NITROSPIRAE01-2287</name>
</gene>
<dbReference type="Pfam" id="PF02635">
    <property type="entry name" value="DsrE"/>
    <property type="match status" value="1"/>
</dbReference>
<dbReference type="InterPro" id="IPR027396">
    <property type="entry name" value="DsrEFH-like"/>
</dbReference>
<reference evidence="1" key="1">
    <citation type="submission" date="2018-06" db="EMBL/GenBank/DDBJ databases">
        <authorList>
            <person name="Zhirakovskaya E."/>
        </authorList>
    </citation>
    <scope>NUCLEOTIDE SEQUENCE</scope>
</reference>
<dbReference type="EMBL" id="UOGF01000075">
    <property type="protein sequence ID" value="VAX31441.1"/>
    <property type="molecule type" value="Genomic_DNA"/>
</dbReference>
<dbReference type="AlphaFoldDB" id="A0A3B1CY31"/>
<accession>A0A3B1CY31</accession>